<organism evidence="2 3">
    <name type="scientific">Cochliobolus sativus (strain ND90Pr / ATCC 201652)</name>
    <name type="common">Common root rot and spot blotch fungus</name>
    <name type="synonym">Bipolaris sorokiniana</name>
    <dbReference type="NCBI Taxonomy" id="665912"/>
    <lineage>
        <taxon>Eukaryota</taxon>
        <taxon>Fungi</taxon>
        <taxon>Dikarya</taxon>
        <taxon>Ascomycota</taxon>
        <taxon>Pezizomycotina</taxon>
        <taxon>Dothideomycetes</taxon>
        <taxon>Pleosporomycetidae</taxon>
        <taxon>Pleosporales</taxon>
        <taxon>Pleosporineae</taxon>
        <taxon>Pleosporaceae</taxon>
        <taxon>Bipolaris</taxon>
    </lineage>
</organism>
<sequence>MRVLEEINVIVRAIESGSIDPTDQIMTDAVPHCHPSGSTGNTGRSRGEGSASNAWGIDMSKPNLHYRDKGKMAHSSQEQNTFKVAKSNRTKDPLPRKVDCPDDKHHTMYPNLGPSPCKGCGEIYMSKVRHHLNRVTHRGRPGAWQCSNCKKDFDDQHLYNAHISPKRCRFKPQCRDIVREWARLYMLRYPGVTRIPNPCKSTILHDEFVLLMVA</sequence>
<dbReference type="OrthoDB" id="3940153at2759"/>
<dbReference type="HOGENOM" id="CLU_1288707_0_0_1"/>
<feature type="compositionally biased region" description="Low complexity" evidence="1">
    <location>
        <begin position="36"/>
        <end position="50"/>
    </location>
</feature>
<name>M2T5T0_COCSN</name>
<dbReference type="Proteomes" id="UP000016934">
    <property type="component" value="Unassembled WGS sequence"/>
</dbReference>
<dbReference type="OMA" id="WARLYML"/>
<proteinExistence type="predicted"/>
<accession>M2T5T0</accession>
<feature type="region of interest" description="Disordered" evidence="1">
    <location>
        <begin position="34"/>
        <end position="102"/>
    </location>
</feature>
<reference evidence="3" key="2">
    <citation type="journal article" date="2013" name="PLoS Genet.">
        <title>Comparative genome structure, secondary metabolite, and effector coding capacity across Cochliobolus pathogens.</title>
        <authorList>
            <person name="Condon B.J."/>
            <person name="Leng Y."/>
            <person name="Wu D."/>
            <person name="Bushley K.E."/>
            <person name="Ohm R.A."/>
            <person name="Otillar R."/>
            <person name="Martin J."/>
            <person name="Schackwitz W."/>
            <person name="Grimwood J."/>
            <person name="MohdZainudin N."/>
            <person name="Xue C."/>
            <person name="Wang R."/>
            <person name="Manning V.A."/>
            <person name="Dhillon B."/>
            <person name="Tu Z.J."/>
            <person name="Steffenson B.J."/>
            <person name="Salamov A."/>
            <person name="Sun H."/>
            <person name="Lowry S."/>
            <person name="LaButti K."/>
            <person name="Han J."/>
            <person name="Copeland A."/>
            <person name="Lindquist E."/>
            <person name="Barry K."/>
            <person name="Schmutz J."/>
            <person name="Baker S.E."/>
            <person name="Ciuffetti L.M."/>
            <person name="Grigoriev I.V."/>
            <person name="Zhong S."/>
            <person name="Turgeon B.G."/>
        </authorList>
    </citation>
    <scope>NUCLEOTIDE SEQUENCE [LARGE SCALE GENOMIC DNA]</scope>
    <source>
        <strain evidence="3">ND90Pr / ATCC 201652</strain>
    </source>
</reference>
<keyword evidence="3" id="KW-1185">Reference proteome</keyword>
<feature type="compositionally biased region" description="Basic and acidic residues" evidence="1">
    <location>
        <begin position="89"/>
        <end position="102"/>
    </location>
</feature>
<dbReference type="RefSeq" id="XP_007700312.1">
    <property type="nucleotide sequence ID" value="XM_007702122.1"/>
</dbReference>
<dbReference type="KEGG" id="bsc:COCSADRAFT_326733"/>
<gene>
    <name evidence="2" type="ORF">COCSADRAFT_326733</name>
</gene>
<evidence type="ECO:0000313" key="3">
    <source>
        <dbReference type="Proteomes" id="UP000016934"/>
    </source>
</evidence>
<evidence type="ECO:0008006" key="4">
    <source>
        <dbReference type="Google" id="ProtNLM"/>
    </source>
</evidence>
<dbReference type="eggNOG" id="ENOG502RAAS">
    <property type="taxonomic scope" value="Eukaryota"/>
</dbReference>
<dbReference type="AlphaFoldDB" id="M2T5T0"/>
<reference evidence="2 3" key="1">
    <citation type="journal article" date="2012" name="PLoS Pathog.">
        <title>Diverse lifestyles and strategies of plant pathogenesis encoded in the genomes of eighteen Dothideomycetes fungi.</title>
        <authorList>
            <person name="Ohm R.A."/>
            <person name="Feau N."/>
            <person name="Henrissat B."/>
            <person name="Schoch C.L."/>
            <person name="Horwitz B.A."/>
            <person name="Barry K.W."/>
            <person name="Condon B.J."/>
            <person name="Copeland A.C."/>
            <person name="Dhillon B."/>
            <person name="Glaser F."/>
            <person name="Hesse C.N."/>
            <person name="Kosti I."/>
            <person name="LaButti K."/>
            <person name="Lindquist E.A."/>
            <person name="Lucas S."/>
            <person name="Salamov A.A."/>
            <person name="Bradshaw R.E."/>
            <person name="Ciuffetti L."/>
            <person name="Hamelin R.C."/>
            <person name="Kema G.H.J."/>
            <person name="Lawrence C."/>
            <person name="Scott J.A."/>
            <person name="Spatafora J.W."/>
            <person name="Turgeon B.G."/>
            <person name="de Wit P.J.G.M."/>
            <person name="Zhong S."/>
            <person name="Goodwin S.B."/>
            <person name="Grigoriev I.V."/>
        </authorList>
    </citation>
    <scope>NUCLEOTIDE SEQUENCE [LARGE SCALE GENOMIC DNA]</scope>
    <source>
        <strain evidence="3">ND90Pr / ATCC 201652</strain>
    </source>
</reference>
<dbReference type="EMBL" id="KB445643">
    <property type="protein sequence ID" value="EMD64571.1"/>
    <property type="molecule type" value="Genomic_DNA"/>
</dbReference>
<dbReference type="GeneID" id="19136868"/>
<evidence type="ECO:0000256" key="1">
    <source>
        <dbReference type="SAM" id="MobiDB-lite"/>
    </source>
</evidence>
<evidence type="ECO:0000313" key="2">
    <source>
        <dbReference type="EMBL" id="EMD64571.1"/>
    </source>
</evidence>
<protein>
    <recommendedName>
        <fullName evidence="4">C2H2-type domain-containing protein</fullName>
    </recommendedName>
</protein>